<dbReference type="PANTHER" id="PTHR43806">
    <property type="entry name" value="PEPTIDASE S8"/>
    <property type="match status" value="1"/>
</dbReference>
<dbReference type="Pfam" id="PF06280">
    <property type="entry name" value="fn3_5"/>
    <property type="match status" value="1"/>
</dbReference>
<protein>
    <submittedName>
        <fullName evidence="17">LPXTG-motif cell wall anchor domain protein</fullName>
    </submittedName>
</protein>
<dbReference type="GO" id="GO:0006508">
    <property type="term" value="P:proteolysis"/>
    <property type="evidence" value="ECO:0007669"/>
    <property type="project" value="UniProtKB-KW"/>
</dbReference>
<feature type="compositionally biased region" description="Low complexity" evidence="11">
    <location>
        <begin position="402"/>
        <end position="412"/>
    </location>
</feature>
<dbReference type="InterPro" id="IPR036852">
    <property type="entry name" value="Peptidase_S8/S53_dom_sf"/>
</dbReference>
<proteinExistence type="inferred from homology"/>
<evidence type="ECO:0000259" key="14">
    <source>
        <dbReference type="Pfam" id="PF00082"/>
    </source>
</evidence>
<dbReference type="Gene3D" id="2.60.40.1710">
    <property type="entry name" value="Subtilisin-like superfamily"/>
    <property type="match status" value="1"/>
</dbReference>
<keyword evidence="3" id="KW-0964">Secreted</keyword>
<dbReference type="InterPro" id="IPR010435">
    <property type="entry name" value="C5a/SBT2-like_Fn3"/>
</dbReference>
<dbReference type="InterPro" id="IPR013783">
    <property type="entry name" value="Ig-like_fold"/>
</dbReference>
<feature type="region of interest" description="Disordered" evidence="11">
    <location>
        <begin position="401"/>
        <end position="485"/>
    </location>
</feature>
<dbReference type="STRING" id="525245.HMPREF0044_0316"/>
<dbReference type="Pfam" id="PF02225">
    <property type="entry name" value="PA"/>
    <property type="match status" value="1"/>
</dbReference>
<feature type="domain" description="Peptidase S8/S53" evidence="14">
    <location>
        <begin position="173"/>
        <end position="724"/>
    </location>
</feature>
<dbReference type="Proteomes" id="UP000010301">
    <property type="component" value="Unassembled WGS sequence"/>
</dbReference>
<comment type="similarity">
    <text evidence="1 9 10">Belongs to the peptidase S8 family.</text>
</comment>
<feature type="active site" description="Charge relay system" evidence="8 9">
    <location>
        <position position="182"/>
    </location>
</feature>
<keyword evidence="2" id="KW-0134">Cell wall</keyword>
<gene>
    <name evidence="17" type="ORF">HMPREF0044_0316</name>
</gene>
<dbReference type="Gene3D" id="3.50.30.30">
    <property type="match status" value="1"/>
</dbReference>
<feature type="active site" description="Charge relay system" evidence="8 9">
    <location>
        <position position="233"/>
    </location>
</feature>
<keyword evidence="5 13" id="KW-0732">Signal</keyword>
<keyword evidence="18" id="KW-1185">Reference proteome</keyword>
<dbReference type="Gene3D" id="3.40.50.200">
    <property type="entry name" value="Peptidase S8/S53 domain"/>
    <property type="match status" value="2"/>
</dbReference>
<dbReference type="SUPFAM" id="SSF52743">
    <property type="entry name" value="Subtilisin-like"/>
    <property type="match status" value="1"/>
</dbReference>
<name>C0VYS6_9ACTO</name>
<dbReference type="InterPro" id="IPR003137">
    <property type="entry name" value="PA_domain"/>
</dbReference>
<evidence type="ECO:0000256" key="13">
    <source>
        <dbReference type="SAM" id="SignalP"/>
    </source>
</evidence>
<dbReference type="InterPro" id="IPR015500">
    <property type="entry name" value="Peptidase_S8_subtilisin-rel"/>
</dbReference>
<keyword evidence="6 9" id="KW-0378">Hydrolase</keyword>
<dbReference type="GO" id="GO:0004252">
    <property type="term" value="F:serine-type endopeptidase activity"/>
    <property type="evidence" value="ECO:0007669"/>
    <property type="project" value="UniProtKB-UniRule"/>
</dbReference>
<dbReference type="InterPro" id="IPR046450">
    <property type="entry name" value="PA_dom_sf"/>
</dbReference>
<evidence type="ECO:0000256" key="4">
    <source>
        <dbReference type="ARBA" id="ARBA00022670"/>
    </source>
</evidence>
<evidence type="ECO:0000256" key="11">
    <source>
        <dbReference type="SAM" id="MobiDB-lite"/>
    </source>
</evidence>
<dbReference type="HOGENOM" id="CLU_001768_2_0_11"/>
<accession>C0VYS6</accession>
<keyword evidence="12" id="KW-0472">Membrane</keyword>
<dbReference type="PANTHER" id="PTHR43806:SF11">
    <property type="entry name" value="CEREVISIN-RELATED"/>
    <property type="match status" value="1"/>
</dbReference>
<feature type="domain" description="PA" evidence="15">
    <location>
        <begin position="513"/>
        <end position="596"/>
    </location>
</feature>
<evidence type="ECO:0000256" key="2">
    <source>
        <dbReference type="ARBA" id="ARBA00022512"/>
    </source>
</evidence>
<dbReference type="GO" id="GO:0005975">
    <property type="term" value="P:carbohydrate metabolic process"/>
    <property type="evidence" value="ECO:0007669"/>
    <property type="project" value="UniProtKB-ARBA"/>
</dbReference>
<keyword evidence="12" id="KW-1133">Transmembrane helix</keyword>
<dbReference type="Gene3D" id="2.60.40.10">
    <property type="entry name" value="Immunoglobulins"/>
    <property type="match status" value="2"/>
</dbReference>
<evidence type="ECO:0000256" key="10">
    <source>
        <dbReference type="RuleBase" id="RU003355"/>
    </source>
</evidence>
<feature type="region of interest" description="Disordered" evidence="11">
    <location>
        <begin position="1693"/>
        <end position="1731"/>
    </location>
</feature>
<dbReference type="SUPFAM" id="SSF52025">
    <property type="entry name" value="PA domain"/>
    <property type="match status" value="1"/>
</dbReference>
<dbReference type="eggNOG" id="COG1404">
    <property type="taxonomic scope" value="Bacteria"/>
</dbReference>
<evidence type="ECO:0000256" key="1">
    <source>
        <dbReference type="ARBA" id="ARBA00011073"/>
    </source>
</evidence>
<keyword evidence="7 9" id="KW-0720">Serine protease</keyword>
<evidence type="ECO:0000256" key="9">
    <source>
        <dbReference type="PROSITE-ProRule" id="PRU01240"/>
    </source>
</evidence>
<feature type="chain" id="PRO_5002902187" evidence="13">
    <location>
        <begin position="36"/>
        <end position="1774"/>
    </location>
</feature>
<dbReference type="PROSITE" id="PS00138">
    <property type="entry name" value="SUBTILASE_SER"/>
    <property type="match status" value="1"/>
</dbReference>
<evidence type="ECO:0000259" key="15">
    <source>
        <dbReference type="Pfam" id="PF02225"/>
    </source>
</evidence>
<dbReference type="InterPro" id="IPR050131">
    <property type="entry name" value="Peptidase_S8_subtilisin-like"/>
</dbReference>
<feature type="transmembrane region" description="Helical" evidence="12">
    <location>
        <begin position="1750"/>
        <end position="1768"/>
    </location>
</feature>
<evidence type="ECO:0000256" key="5">
    <source>
        <dbReference type="ARBA" id="ARBA00022729"/>
    </source>
</evidence>
<dbReference type="Pfam" id="PF09136">
    <property type="entry name" value="Glucodextran_B"/>
    <property type="match status" value="1"/>
</dbReference>
<dbReference type="PROSITE" id="PS00136">
    <property type="entry name" value="SUBTILASE_ASP"/>
    <property type="match status" value="1"/>
</dbReference>
<dbReference type="Pfam" id="PF00082">
    <property type="entry name" value="Peptidase_S8"/>
    <property type="match status" value="1"/>
</dbReference>
<keyword evidence="12" id="KW-0812">Transmembrane</keyword>
<keyword evidence="4 9" id="KW-0645">Protease</keyword>
<dbReference type="PRINTS" id="PR00723">
    <property type="entry name" value="SUBTILISIN"/>
</dbReference>
<feature type="signal peptide" evidence="13">
    <location>
        <begin position="1"/>
        <end position="35"/>
    </location>
</feature>
<dbReference type="GO" id="GO:0016020">
    <property type="term" value="C:membrane"/>
    <property type="evidence" value="ECO:0007669"/>
    <property type="project" value="InterPro"/>
</dbReference>
<feature type="region of interest" description="Disordered" evidence="11">
    <location>
        <begin position="1629"/>
        <end position="1649"/>
    </location>
</feature>
<evidence type="ECO:0000313" key="18">
    <source>
        <dbReference type="Proteomes" id="UP000010301"/>
    </source>
</evidence>
<organism evidence="17 18">
    <name type="scientific">Gleimia coleocanis DSM 15436</name>
    <dbReference type="NCBI Taxonomy" id="525245"/>
    <lineage>
        <taxon>Bacteria</taxon>
        <taxon>Bacillati</taxon>
        <taxon>Actinomycetota</taxon>
        <taxon>Actinomycetes</taxon>
        <taxon>Actinomycetales</taxon>
        <taxon>Actinomycetaceae</taxon>
        <taxon>Gleimia</taxon>
    </lineage>
</organism>
<evidence type="ECO:0000256" key="7">
    <source>
        <dbReference type="ARBA" id="ARBA00022825"/>
    </source>
</evidence>
<evidence type="ECO:0000256" key="3">
    <source>
        <dbReference type="ARBA" id="ARBA00022525"/>
    </source>
</evidence>
<evidence type="ECO:0000256" key="8">
    <source>
        <dbReference type="PIRSR" id="PIRSR615500-1"/>
    </source>
</evidence>
<evidence type="ECO:0000256" key="6">
    <source>
        <dbReference type="ARBA" id="ARBA00022801"/>
    </source>
</evidence>
<comment type="caution">
    <text evidence="17">The sequence shown here is derived from an EMBL/GenBank/DDBJ whole genome shotgun (WGS) entry which is preliminary data.</text>
</comment>
<evidence type="ECO:0000259" key="16">
    <source>
        <dbReference type="Pfam" id="PF06280"/>
    </source>
</evidence>
<evidence type="ECO:0000313" key="17">
    <source>
        <dbReference type="EMBL" id="EEH64579.1"/>
    </source>
</evidence>
<dbReference type="InterPro" id="IPR023827">
    <property type="entry name" value="Peptidase_S8_Asp-AS"/>
</dbReference>
<evidence type="ECO:0000256" key="12">
    <source>
        <dbReference type="SAM" id="Phobius"/>
    </source>
</evidence>
<dbReference type="InterPro" id="IPR023828">
    <property type="entry name" value="Peptidase_S8_Ser-AS"/>
</dbReference>
<feature type="compositionally biased region" description="Pro residues" evidence="11">
    <location>
        <begin position="430"/>
        <end position="477"/>
    </location>
</feature>
<dbReference type="PROSITE" id="PS51892">
    <property type="entry name" value="SUBTILASE"/>
    <property type="match status" value="1"/>
</dbReference>
<feature type="domain" description="C5a peptidase/Subtilisin-like protease SBT2-like Fn3-like" evidence="16">
    <location>
        <begin position="749"/>
        <end position="852"/>
    </location>
</feature>
<dbReference type="EMBL" id="ACFG01000004">
    <property type="protein sequence ID" value="EEH64579.1"/>
    <property type="molecule type" value="Genomic_DNA"/>
</dbReference>
<sequence length="1774" mass="187175">MKGVNMRSLHSKTALSLTAVLALGFSTLITPPALATSEHTNEDALTLVQSAPKDQRVKVMVLLQSQPEDGPAFANQLVNLRQVQQLQDQLAQKFDITPDREFGLLLKGFSAWVNESDIPEIQTFPKVGKVAKVRTYRQLAVNPAHYQSILPAMHTAADLTRSETARQQHQLDGRGLVVSIIDSGLDINHQDMQLSDGVVPKLQPAAGFNAKVPFGYNYADENQDVIDSTASQHGQHVAGIVAANAGNDLKGIKNFTRVTGIAPNAQLLAMKVFSNDVERGKAAAADDIIAAIEDSVKHDADIINMSLGQTNGSADEDSGERLAVANARKAGVEVIVAAGNEGKNSSFAGATEDDLGFADDGTVGTPATAPSAWAVASYENSTIVRSLAKFRAFEKIGTVASAGTGTNTGNLPNIPPPPALPKNRLITRDVPPPPPLPPGPPPAPALPPVPPPPPLPPAPGLPDLPPPPPLPLPPAPTPGAGTVENPRDAQIGALVTEGEFIYDLQTGSLDGKTYRLVYGGKGKVGEVPASAKGNFVLIERGEVTFHDKFFQAQLNGAAGVILYNHADGGDDLPGMGGIESFTFPGVAIGHQAGEELRKQLENGKIVELTLTEKRQAQANPASLRPSDFTSWGTPADLSFKPEIAGIGGNVYSTINHNKYKVSSGTSMATPHVSGVMALMLQDATKRFPHLSANERIERSRKVLSNTAQVLADTNGVPFAPRQIGAGLVDTLAALEATTIATVAGKPVAELKEVKGSETFTVTLRNDGNESQSFNVSPTCVINEEETDATTTVCGVGESVVASVATVVVPAGGTADVTFTVNVRTGENHWVQGWVQFTPVTAGAHPVLSLPFLGFAGDWNAEPIIDVPLYESATPILGKEGATPPMRTALYTTINGGELTLSKDAAFISPNGDNYSDSVYAKVALLRNTEEISVSVLDKDGKVLRELGKVEDATRPSLKELAEAPRGSLTQDLSGISFNGRIYNPKTAKFDTLPDGKYTLRVAASLGKDWPAQNTDMQFGIDTVAPTVEILSVEYNEDGHAVVTVKATDDNSGVNAVQGFPGYGSMIPSEELGNDTYRITVPAPQLFEYVEVYVSDYATNVVRKVKFFKDSELFFDSEPSIKDEHLGINAISDQTDNALFVDGELALTGRVGKDVAKVRVNGVETEIGKDQRFILHVPVVAGQNNLVVEALSATGEVLYSRPLSFSHDPQPPQITLTAPAGAPEVPAQLNADGTLTITGTITDDMAKVKQVEIDGQKVTVAEDGSFTYTFTPSSKDTFVTVRALDGANMGQVLIPLARPADTSEALRLRANATIERAINFVQVGDDSVTGDTGDHTFTWAGILSRLPKTFQVDGKDVTVEPDGRFKIELPLAEGINSYNVVIIDHDDEIVKDTALRVYFDTHAPGMVLDEPKIDADGALYVKNLDPVKFAGEVWDNAFGYSLTLNGDAVESFSSRFEANPNVNRRPFSKDVEIAAGDTILLGLYDQAGNSFLQLIPVVHDPIAPEVKISGVSAGQRIPADRVIKVVASDENLASLRVQLDGQELALVETKSVKAKGADFHLVGDRDTGLRTPALLSGKEDAPAELSGSAVVSEAGAQTRSAGSEALAVSQPLEVSEGGTADNLVTDAASAAADPAVTAEDEPKPTGDGYTELTFAVPTPLAVGNHNLNVTAVDKAGNTTLRAVPFIVGTPQVKGDGLPTEPVKPGKVVKPKHQGSPDGSPLGNGNAGLSVTHNQAGKTAGDLANTGASTQLALSLMTLAALVGTGLLAWRRKITK</sequence>
<dbReference type="InterPro" id="IPR000209">
    <property type="entry name" value="Peptidase_S8/S53_dom"/>
</dbReference>
<reference evidence="17 18" key="1">
    <citation type="submission" date="2009-01" db="EMBL/GenBank/DDBJ databases">
        <authorList>
            <person name="Qin X."/>
            <person name="Bachman B."/>
            <person name="Battles P."/>
            <person name="Bell A."/>
            <person name="Bess C."/>
            <person name="Bickham C."/>
            <person name="Chaboub L."/>
            <person name="Chen D."/>
            <person name="Coyle M."/>
            <person name="Deiros D.R."/>
            <person name="Dinh H."/>
            <person name="Forbes L."/>
            <person name="Fowler G."/>
            <person name="Francisco L."/>
            <person name="Fu Q."/>
            <person name="Gubbala S."/>
            <person name="Hale W."/>
            <person name="Han Y."/>
            <person name="Hemphill L."/>
            <person name="Highlander S.K."/>
            <person name="Hirani K."/>
            <person name="Hogues M."/>
            <person name="Jackson L."/>
            <person name="Jakkamsetti A."/>
            <person name="Javaid M."/>
            <person name="Jiang H."/>
            <person name="Korchina V."/>
            <person name="Kovar C."/>
            <person name="Lara F."/>
            <person name="Lee S."/>
            <person name="Mata R."/>
            <person name="Mathew T."/>
            <person name="Moen C."/>
            <person name="Morales K."/>
            <person name="Munidasa M."/>
            <person name="Nazareth L."/>
            <person name="Ngo R."/>
            <person name="Nguyen L."/>
            <person name="Okwuonu G."/>
            <person name="Ongeri F."/>
            <person name="Patil S."/>
            <person name="Petrosino J."/>
            <person name="Pham C."/>
            <person name="Pham P."/>
            <person name="Pu L.-L."/>
            <person name="Puazo M."/>
            <person name="Raj R."/>
            <person name="Reid J."/>
            <person name="Rouhana J."/>
            <person name="Saada N."/>
            <person name="Shang Y."/>
            <person name="Simmons D."/>
            <person name="Thornton R."/>
            <person name="Warren J."/>
            <person name="Weissenberger G."/>
            <person name="Zhang J."/>
            <person name="Zhang L."/>
            <person name="Zhou C."/>
            <person name="Zhu D."/>
            <person name="Muzny D."/>
            <person name="Worley K."/>
            <person name="Gibbs R."/>
        </authorList>
    </citation>
    <scope>NUCLEOTIDE SEQUENCE [LARGE SCALE GENOMIC DNA]</scope>
    <source>
        <strain evidence="17 18">DSM 15436</strain>
    </source>
</reference>
<feature type="active site" description="Charge relay system" evidence="8 9">
    <location>
        <position position="666"/>
    </location>
</feature>